<dbReference type="Pfam" id="PF12901">
    <property type="entry name" value="SUZ-C"/>
    <property type="match status" value="1"/>
</dbReference>
<dbReference type="Proteomes" id="UP001283361">
    <property type="component" value="Unassembled WGS sequence"/>
</dbReference>
<dbReference type="CDD" id="cd08033">
    <property type="entry name" value="LARP_6"/>
    <property type="match status" value="1"/>
</dbReference>
<feature type="domain" description="HTH La-type RNA-binding" evidence="6">
    <location>
        <begin position="122"/>
        <end position="213"/>
    </location>
</feature>
<dbReference type="PRINTS" id="PR00302">
    <property type="entry name" value="LUPUSLA"/>
</dbReference>
<dbReference type="GO" id="GO:0005634">
    <property type="term" value="C:nucleus"/>
    <property type="evidence" value="ECO:0007669"/>
    <property type="project" value="UniProtKB-SubCell"/>
</dbReference>
<keyword evidence="2 4" id="KW-0694">RNA-binding</keyword>
<gene>
    <name evidence="8" type="ORF">RRG08_009821</name>
</gene>
<dbReference type="SMART" id="SM00715">
    <property type="entry name" value="LA"/>
    <property type="match status" value="1"/>
</dbReference>
<accession>A0AAE0Z4D5</accession>
<evidence type="ECO:0000259" key="6">
    <source>
        <dbReference type="PROSITE" id="PS50961"/>
    </source>
</evidence>
<dbReference type="EMBL" id="JAWDGP010004710">
    <property type="protein sequence ID" value="KAK3762430.1"/>
    <property type="molecule type" value="Genomic_DNA"/>
</dbReference>
<protein>
    <recommendedName>
        <fullName evidence="10">La-related protein 6</fullName>
    </recommendedName>
</protein>
<comment type="caution">
    <text evidence="8">The sequence shown here is derived from an EMBL/GenBank/DDBJ whole genome shotgun (WGS) entry which is preliminary data.</text>
</comment>
<organism evidence="8 9">
    <name type="scientific">Elysia crispata</name>
    <name type="common">lettuce slug</name>
    <dbReference type="NCBI Taxonomy" id="231223"/>
    <lineage>
        <taxon>Eukaryota</taxon>
        <taxon>Metazoa</taxon>
        <taxon>Spiralia</taxon>
        <taxon>Lophotrochozoa</taxon>
        <taxon>Mollusca</taxon>
        <taxon>Gastropoda</taxon>
        <taxon>Heterobranchia</taxon>
        <taxon>Euthyneura</taxon>
        <taxon>Panpulmonata</taxon>
        <taxon>Sacoglossa</taxon>
        <taxon>Placobranchoidea</taxon>
        <taxon>Plakobranchidae</taxon>
        <taxon>Elysia</taxon>
    </lineage>
</organism>
<feature type="compositionally biased region" description="Low complexity" evidence="5">
    <location>
        <begin position="366"/>
        <end position="380"/>
    </location>
</feature>
<dbReference type="AlphaFoldDB" id="A0AAE0Z4D5"/>
<dbReference type="InterPro" id="IPR036390">
    <property type="entry name" value="WH_DNA-bd_sf"/>
</dbReference>
<dbReference type="GO" id="GO:0003729">
    <property type="term" value="F:mRNA binding"/>
    <property type="evidence" value="ECO:0007669"/>
    <property type="project" value="TreeGrafter"/>
</dbReference>
<dbReference type="SUPFAM" id="SSF54928">
    <property type="entry name" value="RNA-binding domain, RBD"/>
    <property type="match status" value="1"/>
</dbReference>
<dbReference type="PROSITE" id="PS50961">
    <property type="entry name" value="HTH_LA"/>
    <property type="match status" value="1"/>
</dbReference>
<dbReference type="GO" id="GO:0006396">
    <property type="term" value="P:RNA processing"/>
    <property type="evidence" value="ECO:0007669"/>
    <property type="project" value="InterPro"/>
</dbReference>
<evidence type="ECO:0000256" key="4">
    <source>
        <dbReference type="PROSITE-ProRule" id="PRU00332"/>
    </source>
</evidence>
<sequence length="532" mass="58634">MSERTGMSMPVPVVIEPSDIVSTVVEDVSHHQPSNRSRTQTHSDPTDGKGSSASSDSPIVIIAPPVRVEKLKGNVSGHDTSFCTSEEEGGGQLDFSDEGDGDHSGNNSSIPDLALDVDALIEPPDEEMQKRIVSLVEYYFSDESILKDAFLLKHVRRNRYGFVSIKLITSFKKMKTLTKDYREVAYSLKRSEKLELNDECTKVRRKQPLPDYDETVPSRTVVALNLPLENPTMENMAEIFSKCGSVNNFRILRPGCSVPSDLHKFASKHPELGSTMCAVVAFEHYDQAKMACEILTNNEDWRKGMRVVPLMVQKKKEDKEKKDKREKKKNDKEEDVSPEECSADDKKRRRRGGRKKKTRVDELANDSSCYSSGSEGDSPSKPQVSSPKFKSGDHLSPNVMHPRGGRISPVSSPRNKRSGQGKSPLANANSGLSPRSSPETVRRGIDSSGGDSTPSSPWVQRRLRVAQEKLTAGSPGGSPLLGRRNPDGSFIPGSTPRMLDMTNVLRQPKGPDDTKGFYGGFGRGKPRSSTIS</sequence>
<feature type="compositionally biased region" description="Low complexity" evidence="5">
    <location>
        <begin position="446"/>
        <end position="457"/>
    </location>
</feature>
<name>A0AAE0Z4D5_9GAST</name>
<dbReference type="PANTHER" id="PTHR22792:SF140">
    <property type="entry name" value="ACHILLES, ISOFORM A"/>
    <property type="match status" value="1"/>
</dbReference>
<evidence type="ECO:0000256" key="2">
    <source>
        <dbReference type="ARBA" id="ARBA00022884"/>
    </source>
</evidence>
<dbReference type="InterPro" id="IPR035979">
    <property type="entry name" value="RBD_domain_sf"/>
</dbReference>
<dbReference type="InterPro" id="IPR002344">
    <property type="entry name" value="Lupus_La"/>
</dbReference>
<dbReference type="Pfam" id="PF05383">
    <property type="entry name" value="La"/>
    <property type="match status" value="1"/>
</dbReference>
<dbReference type="PROSITE" id="PS51938">
    <property type="entry name" value="SUZ_C"/>
    <property type="match status" value="1"/>
</dbReference>
<feature type="compositionally biased region" description="Basic residues" evidence="5">
    <location>
        <begin position="347"/>
        <end position="358"/>
    </location>
</feature>
<keyword evidence="9" id="KW-1185">Reference proteome</keyword>
<reference evidence="8" key="1">
    <citation type="journal article" date="2023" name="G3 (Bethesda)">
        <title>A reference genome for the long-term kleptoplast-retaining sea slug Elysia crispata morphotype clarki.</title>
        <authorList>
            <person name="Eastman K.E."/>
            <person name="Pendleton A.L."/>
            <person name="Shaikh M.A."/>
            <person name="Suttiyut T."/>
            <person name="Ogas R."/>
            <person name="Tomko P."/>
            <person name="Gavelis G."/>
            <person name="Widhalm J.R."/>
            <person name="Wisecaver J.H."/>
        </authorList>
    </citation>
    <scope>NUCLEOTIDE SEQUENCE</scope>
    <source>
        <strain evidence="8">ECLA1</strain>
    </source>
</reference>
<dbReference type="InterPro" id="IPR012677">
    <property type="entry name" value="Nucleotide-bd_a/b_plait_sf"/>
</dbReference>
<dbReference type="SUPFAM" id="SSF46785">
    <property type="entry name" value="Winged helix' DNA-binding domain"/>
    <property type="match status" value="1"/>
</dbReference>
<comment type="subcellular location">
    <subcellularLocation>
        <location evidence="1">Nucleus</location>
    </subcellularLocation>
</comment>
<feature type="region of interest" description="Disordered" evidence="5">
    <location>
        <begin position="22"/>
        <end position="59"/>
    </location>
</feature>
<dbReference type="InterPro" id="IPR024642">
    <property type="entry name" value="SUZ-C"/>
</dbReference>
<dbReference type="InterPro" id="IPR036388">
    <property type="entry name" value="WH-like_DNA-bd_sf"/>
</dbReference>
<feature type="compositionally biased region" description="Basic and acidic residues" evidence="5">
    <location>
        <begin position="314"/>
        <end position="332"/>
    </location>
</feature>
<evidence type="ECO:0000313" key="9">
    <source>
        <dbReference type="Proteomes" id="UP001283361"/>
    </source>
</evidence>
<evidence type="ECO:0000256" key="5">
    <source>
        <dbReference type="SAM" id="MobiDB-lite"/>
    </source>
</evidence>
<dbReference type="GO" id="GO:1990904">
    <property type="term" value="C:ribonucleoprotein complex"/>
    <property type="evidence" value="ECO:0007669"/>
    <property type="project" value="InterPro"/>
</dbReference>
<dbReference type="FunFam" id="1.10.10.10:FF:000158">
    <property type="entry name" value="La ribonucleoprotein domain family member 7"/>
    <property type="match status" value="1"/>
</dbReference>
<feature type="compositionally biased region" description="Polar residues" evidence="5">
    <location>
        <begin position="420"/>
        <end position="439"/>
    </location>
</feature>
<dbReference type="InterPro" id="IPR045180">
    <property type="entry name" value="La_dom_prot"/>
</dbReference>
<feature type="region of interest" description="Disordered" evidence="5">
    <location>
        <begin position="312"/>
        <end position="532"/>
    </location>
</feature>
<feature type="region of interest" description="Disordered" evidence="5">
    <location>
        <begin position="78"/>
        <end position="111"/>
    </location>
</feature>
<evidence type="ECO:0000259" key="7">
    <source>
        <dbReference type="PROSITE" id="PS51938"/>
    </source>
</evidence>
<feature type="compositionally biased region" description="Acidic residues" evidence="5">
    <location>
        <begin position="333"/>
        <end position="342"/>
    </location>
</feature>
<dbReference type="Gene3D" id="3.30.70.330">
    <property type="match status" value="1"/>
</dbReference>
<evidence type="ECO:0000313" key="8">
    <source>
        <dbReference type="EMBL" id="KAK3762430.1"/>
    </source>
</evidence>
<feature type="domain" description="SUZ-C" evidence="7">
    <location>
        <begin position="475"/>
        <end position="521"/>
    </location>
</feature>
<feature type="compositionally biased region" description="Polar residues" evidence="5">
    <location>
        <begin position="31"/>
        <end position="57"/>
    </location>
</feature>
<dbReference type="PANTHER" id="PTHR22792">
    <property type="entry name" value="LUPUS LA PROTEIN-RELATED"/>
    <property type="match status" value="1"/>
</dbReference>
<evidence type="ECO:0000256" key="1">
    <source>
        <dbReference type="ARBA" id="ARBA00004123"/>
    </source>
</evidence>
<evidence type="ECO:0000256" key="3">
    <source>
        <dbReference type="ARBA" id="ARBA00023242"/>
    </source>
</evidence>
<dbReference type="InterPro" id="IPR006630">
    <property type="entry name" value="La_HTH"/>
</dbReference>
<proteinExistence type="predicted"/>
<evidence type="ECO:0008006" key="10">
    <source>
        <dbReference type="Google" id="ProtNLM"/>
    </source>
</evidence>
<feature type="compositionally biased region" description="Acidic residues" evidence="5">
    <location>
        <begin position="85"/>
        <end position="100"/>
    </location>
</feature>
<dbReference type="Gene3D" id="1.10.10.10">
    <property type="entry name" value="Winged helix-like DNA-binding domain superfamily/Winged helix DNA-binding domain"/>
    <property type="match status" value="1"/>
</dbReference>
<keyword evidence="3" id="KW-0539">Nucleus</keyword>